<evidence type="ECO:0000256" key="1">
    <source>
        <dbReference type="SAM" id="Phobius"/>
    </source>
</evidence>
<feature type="transmembrane region" description="Helical" evidence="1">
    <location>
        <begin position="54"/>
        <end position="77"/>
    </location>
</feature>
<dbReference type="OrthoDB" id="6138650at2759"/>
<sequence length="134" mass="14857">ALMISHFSLIPGLSILLPFLYAVGVYGWWDDYEIMKSVEESKSLLVKTSSHSTLYLLSTIILSIVYILLSINVVSLVKKCDILKAKPIELRLSLLKKSGILTVNLMLFVLCSIFFLQDGESTSILFALPCGSLV</sequence>
<feature type="non-terminal residue" evidence="2">
    <location>
        <position position="134"/>
    </location>
</feature>
<organism evidence="2">
    <name type="scientific">Lepeophtheirus salmonis</name>
    <name type="common">Salmon louse</name>
    <name type="synonym">Caligus salmonis</name>
    <dbReference type="NCBI Taxonomy" id="72036"/>
    <lineage>
        <taxon>Eukaryota</taxon>
        <taxon>Metazoa</taxon>
        <taxon>Ecdysozoa</taxon>
        <taxon>Arthropoda</taxon>
        <taxon>Crustacea</taxon>
        <taxon>Multicrustacea</taxon>
        <taxon>Hexanauplia</taxon>
        <taxon>Copepoda</taxon>
        <taxon>Siphonostomatoida</taxon>
        <taxon>Caligidae</taxon>
        <taxon>Lepeophtheirus</taxon>
    </lineage>
</organism>
<feature type="transmembrane region" description="Helical" evidence="1">
    <location>
        <begin position="7"/>
        <end position="29"/>
    </location>
</feature>
<evidence type="ECO:0000313" key="2">
    <source>
        <dbReference type="EMBL" id="CDW18312.1"/>
    </source>
</evidence>
<dbReference type="AlphaFoldDB" id="A0A0K2SY66"/>
<proteinExistence type="predicted"/>
<feature type="transmembrane region" description="Helical" evidence="1">
    <location>
        <begin position="98"/>
        <end position="116"/>
    </location>
</feature>
<reference evidence="2" key="1">
    <citation type="submission" date="2014-05" db="EMBL/GenBank/DDBJ databases">
        <authorList>
            <person name="Chronopoulou M."/>
        </authorList>
    </citation>
    <scope>NUCLEOTIDE SEQUENCE</scope>
    <source>
        <tissue evidence="2">Whole organism</tissue>
    </source>
</reference>
<keyword evidence="1" id="KW-1133">Transmembrane helix</keyword>
<accession>A0A0K2SY66</accession>
<feature type="non-terminal residue" evidence="2">
    <location>
        <position position="1"/>
    </location>
</feature>
<dbReference type="EMBL" id="HACA01000951">
    <property type="protein sequence ID" value="CDW18312.1"/>
    <property type="molecule type" value="Transcribed_RNA"/>
</dbReference>
<name>A0A0K2SY66_LEPSM</name>
<keyword evidence="1" id="KW-0472">Membrane</keyword>
<protein>
    <submittedName>
        <fullName evidence="2">Uncharacterized protein</fullName>
    </submittedName>
</protein>
<keyword evidence="1" id="KW-0812">Transmembrane</keyword>